<accession>A0A447TG46</accession>
<proteinExistence type="predicted"/>
<dbReference type="Proteomes" id="UP000275777">
    <property type="component" value="Chromosome"/>
</dbReference>
<evidence type="ECO:0000313" key="2">
    <source>
        <dbReference type="Proteomes" id="UP000275777"/>
    </source>
</evidence>
<reference evidence="1 2" key="1">
    <citation type="submission" date="2018-12" db="EMBL/GenBank/DDBJ databases">
        <authorList>
            <consortium name="Pathogen Informatics"/>
        </authorList>
    </citation>
    <scope>NUCLEOTIDE SEQUENCE [LARGE SCALE GENOMIC DNA]</scope>
    <source>
        <strain evidence="1 2">NCTC9695</strain>
    </source>
</reference>
<gene>
    <name evidence="1" type="ORF">NCTC9695_04368</name>
</gene>
<dbReference type="AlphaFoldDB" id="A0A447TG46"/>
<dbReference type="EMBL" id="LR134182">
    <property type="protein sequence ID" value="VEB43900.1"/>
    <property type="molecule type" value="Genomic_DNA"/>
</dbReference>
<protein>
    <submittedName>
        <fullName evidence="1">Uncharacterized protein</fullName>
    </submittedName>
</protein>
<name>A0A447TG46_CHRVL</name>
<sequence>MTLFGLSTLTLLMQVLPPQYLSLSEQTLRLLNRLLEIGHG</sequence>
<evidence type="ECO:0000313" key="1">
    <source>
        <dbReference type="EMBL" id="VEB43900.1"/>
    </source>
</evidence>
<organism evidence="1 2">
    <name type="scientific">Chromobacterium violaceum</name>
    <dbReference type="NCBI Taxonomy" id="536"/>
    <lineage>
        <taxon>Bacteria</taxon>
        <taxon>Pseudomonadati</taxon>
        <taxon>Pseudomonadota</taxon>
        <taxon>Betaproteobacteria</taxon>
        <taxon>Neisseriales</taxon>
        <taxon>Chromobacteriaceae</taxon>
        <taxon>Chromobacterium</taxon>
    </lineage>
</organism>